<evidence type="ECO:0000313" key="3">
    <source>
        <dbReference type="EMBL" id="KNZ58847.1"/>
    </source>
</evidence>
<evidence type="ECO:0000313" key="4">
    <source>
        <dbReference type="Proteomes" id="UP000037035"/>
    </source>
</evidence>
<reference evidence="3 4" key="1">
    <citation type="submission" date="2015-08" db="EMBL/GenBank/DDBJ databases">
        <title>Next Generation Sequencing and Analysis of the Genome of Puccinia sorghi L Schw, the Causal Agent of Maize Common Rust.</title>
        <authorList>
            <person name="Rochi L."/>
            <person name="Burguener G."/>
            <person name="Darino M."/>
            <person name="Turjanski A."/>
            <person name="Kreff E."/>
            <person name="Dieguez M.J."/>
            <person name="Sacco F."/>
        </authorList>
    </citation>
    <scope>NUCLEOTIDE SEQUENCE [LARGE SCALE GENOMIC DNA]</scope>
    <source>
        <strain evidence="3 4">RO10H11247</strain>
    </source>
</reference>
<feature type="region of interest" description="Disordered" evidence="1">
    <location>
        <begin position="340"/>
        <end position="364"/>
    </location>
</feature>
<organism evidence="3 4">
    <name type="scientific">Puccinia sorghi</name>
    <dbReference type="NCBI Taxonomy" id="27349"/>
    <lineage>
        <taxon>Eukaryota</taxon>
        <taxon>Fungi</taxon>
        <taxon>Dikarya</taxon>
        <taxon>Basidiomycota</taxon>
        <taxon>Pucciniomycotina</taxon>
        <taxon>Pucciniomycetes</taxon>
        <taxon>Pucciniales</taxon>
        <taxon>Pucciniaceae</taxon>
        <taxon>Puccinia</taxon>
    </lineage>
</organism>
<sequence length="364" mass="42121">MMEKGIMDEASQALINRHSASLSPIYIYIICYIINLHVLTWNLALCYTFELMKSNFSCCVVLFFSKFCKNGSIRKTKFIRKRLIFSKHSIVRPISVIVHREMNICFFQLSILLVIECPNWLLFWCYPLEVNDPVILTSHLDTLKIVLEMHGTSPFHHACNTNLLRVNAKIFLFLGTFFVGLVAQLRGLLSQFKSSGGTQCRLNKKCVTGWSFFSCTWFFHMHTCSCYTILQINLWCRAYLLLMVSILACLEIFVWQDIYTYIYKLFLASHISIFQKKNYMVAVLSLIESLFYMLVRVENLFESLPCKKMSRMAGCQARVCGTMGPICSTQHNLTQTCFGGPKKQSKTEHTSHKGKKKSKRTENR</sequence>
<feature type="transmembrane region" description="Helical" evidence="2">
    <location>
        <begin position="170"/>
        <end position="189"/>
    </location>
</feature>
<feature type="transmembrane region" description="Helical" evidence="2">
    <location>
        <begin position="210"/>
        <end position="232"/>
    </location>
</feature>
<feature type="transmembrane region" description="Helical" evidence="2">
    <location>
        <begin position="25"/>
        <end position="47"/>
    </location>
</feature>
<protein>
    <submittedName>
        <fullName evidence="3">Uncharacterized protein</fullName>
    </submittedName>
</protein>
<gene>
    <name evidence="3" type="ORF">VP01_1849g1</name>
</gene>
<feature type="transmembrane region" description="Helical" evidence="2">
    <location>
        <begin position="238"/>
        <end position="258"/>
    </location>
</feature>
<feature type="transmembrane region" description="Helical" evidence="2">
    <location>
        <begin position="279"/>
        <end position="295"/>
    </location>
</feature>
<dbReference type="Proteomes" id="UP000037035">
    <property type="component" value="Unassembled WGS sequence"/>
</dbReference>
<name>A0A0L6VE79_9BASI</name>
<keyword evidence="2" id="KW-0812">Transmembrane</keyword>
<accession>A0A0L6VE79</accession>
<dbReference type="EMBL" id="LAVV01006669">
    <property type="protein sequence ID" value="KNZ58847.1"/>
    <property type="molecule type" value="Genomic_DNA"/>
</dbReference>
<comment type="caution">
    <text evidence="3">The sequence shown here is derived from an EMBL/GenBank/DDBJ whole genome shotgun (WGS) entry which is preliminary data.</text>
</comment>
<keyword evidence="4" id="KW-1185">Reference proteome</keyword>
<keyword evidence="2" id="KW-1133">Transmembrane helix</keyword>
<dbReference type="VEuPathDB" id="FungiDB:VP01_1849g1"/>
<proteinExistence type="predicted"/>
<dbReference type="AlphaFoldDB" id="A0A0L6VE79"/>
<feature type="compositionally biased region" description="Basic residues" evidence="1">
    <location>
        <begin position="352"/>
        <end position="364"/>
    </location>
</feature>
<keyword evidence="2" id="KW-0472">Membrane</keyword>
<evidence type="ECO:0000256" key="1">
    <source>
        <dbReference type="SAM" id="MobiDB-lite"/>
    </source>
</evidence>
<evidence type="ECO:0000256" key="2">
    <source>
        <dbReference type="SAM" id="Phobius"/>
    </source>
</evidence>